<dbReference type="InterPro" id="IPR004456">
    <property type="entry name" value="Pglycerate_mutase_ApgM"/>
</dbReference>
<proteinExistence type="inferred from homology"/>
<evidence type="ECO:0000313" key="8">
    <source>
        <dbReference type="EMBL" id="VFU11185.1"/>
    </source>
</evidence>
<comment type="catalytic activity">
    <reaction evidence="1">
        <text>(2R)-2-phosphoglycerate = (2R)-3-phosphoglycerate</text>
        <dbReference type="Rhea" id="RHEA:15901"/>
        <dbReference type="ChEBI" id="CHEBI:58272"/>
        <dbReference type="ChEBI" id="CHEBI:58289"/>
        <dbReference type="EC" id="5.4.2.12"/>
    </reaction>
</comment>
<dbReference type="NCBIfam" id="TIGR02535">
    <property type="entry name" value="hyp_Hser_kinase"/>
    <property type="match status" value="1"/>
</dbReference>
<dbReference type="SUPFAM" id="SSF53649">
    <property type="entry name" value="Alkaline phosphatase-like"/>
    <property type="match status" value="1"/>
</dbReference>
<dbReference type="Pfam" id="PF10143">
    <property type="entry name" value="PhosphMutase"/>
    <property type="match status" value="1"/>
</dbReference>
<comment type="pathway">
    <text evidence="3">Carbohydrate degradation.</text>
</comment>
<dbReference type="InterPro" id="IPR006124">
    <property type="entry name" value="Metalloenzyme"/>
</dbReference>
<comment type="similarity">
    <text evidence="4">Belongs to the BPG-independent phosphoglycerate mutase family. A-PGAM subfamily.</text>
</comment>
<dbReference type="PANTHER" id="PTHR31209">
    <property type="entry name" value="COFACTOR-INDEPENDENT PHOSPHOGLYCERATE MUTASE"/>
    <property type="match status" value="1"/>
</dbReference>
<sequence length="404" mass="44422">MKGHETVKSIILLGDGMADEPLEDLGGKTPLEVANTPYMDKLASRGELGMVRTVKDGFPPGSDVANMTVLGLDPGVYYNGRAPIEAVSMGVELKSDDTAFRINLVTVSMREKGLILEDYCADHVSTQEAGELIEAIQTMVRDHENIHVYPGIEYRHLMVIHGYEHPGLKTTPPHDITGEYIDAHLPNDELLKGLIRKSIEVLQDHPVNIARRKQGKREATAIWPWGEGKGLNVPTLKEEYGISGAMISAVDLLKGLGILRGMEIIHVPGATGWIDTNYEGKARAALKALSDHDLVYVHVEAPDEAGHGGLLREKIKAIEDFDEMVVGHIVRSMESLGDPFRVLFLPDHPTPIAKKTHTPDPVPFVLYDSTDPGNHNRQFTERDAAQAGLFIEEGHTLLGRLLSR</sequence>
<dbReference type="InterPro" id="IPR017850">
    <property type="entry name" value="Alkaline_phosphatase_core_sf"/>
</dbReference>
<dbReference type="PIRSF" id="PIRSF006392">
    <property type="entry name" value="IPGAM_arch"/>
    <property type="match status" value="1"/>
</dbReference>
<evidence type="ECO:0000256" key="6">
    <source>
        <dbReference type="ARBA" id="ARBA00023235"/>
    </source>
</evidence>
<dbReference type="Gene3D" id="3.30.70.2130">
    <property type="entry name" value="Metalloenzyme domain"/>
    <property type="match status" value="1"/>
</dbReference>
<keyword evidence="6 8" id="KW-0413">Isomerase</keyword>
<dbReference type="PANTHER" id="PTHR31209:SF4">
    <property type="entry name" value="2,3-BISPHOSPHOGLYCERATE-INDEPENDENT PHOSPHOGLYCERATE MUTASE"/>
    <property type="match status" value="1"/>
</dbReference>
<name>A0A485LVZ6_9ZZZZ</name>
<dbReference type="InterPro" id="IPR023665">
    <property type="entry name" value="ApgAM_prokaryotes"/>
</dbReference>
<evidence type="ECO:0000256" key="1">
    <source>
        <dbReference type="ARBA" id="ARBA00000370"/>
    </source>
</evidence>
<dbReference type="AlphaFoldDB" id="A0A485LVZ6"/>
<dbReference type="Gene3D" id="3.40.720.10">
    <property type="entry name" value="Alkaline Phosphatase, subunit A"/>
    <property type="match status" value="1"/>
</dbReference>
<dbReference type="GO" id="GO:0004619">
    <property type="term" value="F:phosphoglycerate mutase activity"/>
    <property type="evidence" value="ECO:0007669"/>
    <property type="project" value="UniProtKB-EC"/>
</dbReference>
<dbReference type="EMBL" id="CAADRM010000001">
    <property type="protein sequence ID" value="VFU11185.1"/>
    <property type="molecule type" value="Genomic_DNA"/>
</dbReference>
<reference evidence="8" key="1">
    <citation type="submission" date="2019-03" db="EMBL/GenBank/DDBJ databases">
        <authorList>
            <person name="Hao L."/>
        </authorList>
    </citation>
    <scope>NUCLEOTIDE SEQUENCE</scope>
</reference>
<protein>
    <submittedName>
        <fullName evidence="8">Putative 2,3-bisphosphoglycerate-independent phosphoglycerate mutase</fullName>
        <ecNumber evidence="8">5.4.2.12</ecNumber>
    </submittedName>
</protein>
<gene>
    <name evidence="8" type="primary">apgM</name>
    <name evidence="8" type="ORF">SCFA_10016</name>
</gene>
<dbReference type="NCBIfam" id="TIGR00306">
    <property type="entry name" value="apgM"/>
    <property type="match status" value="1"/>
</dbReference>
<evidence type="ECO:0000256" key="5">
    <source>
        <dbReference type="ARBA" id="ARBA00023152"/>
    </source>
</evidence>
<evidence type="ECO:0000256" key="3">
    <source>
        <dbReference type="ARBA" id="ARBA00004921"/>
    </source>
</evidence>
<evidence type="ECO:0000259" key="7">
    <source>
        <dbReference type="Pfam" id="PF01676"/>
    </source>
</evidence>
<dbReference type="EC" id="5.4.2.12" evidence="8"/>
<feature type="domain" description="Metalloenzyme" evidence="7">
    <location>
        <begin position="9"/>
        <end position="370"/>
    </location>
</feature>
<keyword evidence="5" id="KW-0324">Glycolysis</keyword>
<dbReference type="GO" id="GO:0006096">
    <property type="term" value="P:glycolytic process"/>
    <property type="evidence" value="ECO:0007669"/>
    <property type="project" value="UniProtKB-KW"/>
</dbReference>
<dbReference type="InterPro" id="IPR042253">
    <property type="entry name" value="Pglycerate_mutase_ApgM_sf"/>
</dbReference>
<dbReference type="Pfam" id="PF01676">
    <property type="entry name" value="Metalloenzyme"/>
    <property type="match status" value="1"/>
</dbReference>
<evidence type="ECO:0000256" key="4">
    <source>
        <dbReference type="ARBA" id="ARBA00005524"/>
    </source>
</evidence>
<dbReference type="GO" id="GO:0046872">
    <property type="term" value="F:metal ion binding"/>
    <property type="evidence" value="ECO:0007669"/>
    <property type="project" value="InterPro"/>
</dbReference>
<organism evidence="8">
    <name type="scientific">anaerobic digester metagenome</name>
    <dbReference type="NCBI Taxonomy" id="1263854"/>
    <lineage>
        <taxon>unclassified sequences</taxon>
        <taxon>metagenomes</taxon>
        <taxon>ecological metagenomes</taxon>
    </lineage>
</organism>
<dbReference type="CDD" id="cd16011">
    <property type="entry name" value="iPGM_like"/>
    <property type="match status" value="1"/>
</dbReference>
<dbReference type="NCBIfam" id="NF003242">
    <property type="entry name" value="PRK04200.1"/>
    <property type="match status" value="1"/>
</dbReference>
<comment type="function">
    <text evidence="2">Catalyzes the interconversion of 2-phosphoglycerate and 3-phosphoglycerate.</text>
</comment>
<evidence type="ECO:0000256" key="2">
    <source>
        <dbReference type="ARBA" id="ARBA00002315"/>
    </source>
</evidence>
<accession>A0A485LVZ6</accession>